<dbReference type="RefSeq" id="WP_098007430.1">
    <property type="nucleotide sequence ID" value="NZ_NVMX01000306.1"/>
</dbReference>
<comment type="caution">
    <text evidence="2">The sequence shown here is derived from an EMBL/GenBank/DDBJ whole genome shotgun (WGS) entry which is preliminary data.</text>
</comment>
<gene>
    <name evidence="2" type="ORF">CON36_36435</name>
</gene>
<name>A0A9X6SRZ6_BACCE</name>
<organism evidence="2 3">
    <name type="scientific">Bacillus cereus</name>
    <dbReference type="NCBI Taxonomy" id="1396"/>
    <lineage>
        <taxon>Bacteria</taxon>
        <taxon>Bacillati</taxon>
        <taxon>Bacillota</taxon>
        <taxon>Bacilli</taxon>
        <taxon>Bacillales</taxon>
        <taxon>Bacillaceae</taxon>
        <taxon>Bacillus</taxon>
        <taxon>Bacillus cereus group</taxon>
    </lineage>
</organism>
<evidence type="ECO:0000313" key="3">
    <source>
        <dbReference type="Proteomes" id="UP000219922"/>
    </source>
</evidence>
<dbReference type="EMBL" id="NVMX01000306">
    <property type="protein sequence ID" value="PDZ93952.1"/>
    <property type="molecule type" value="Genomic_DNA"/>
</dbReference>
<reference evidence="2 3" key="1">
    <citation type="submission" date="2017-09" db="EMBL/GenBank/DDBJ databases">
        <title>Large-scale bioinformatics analysis of Bacillus genomes uncovers conserved roles of natural products in bacterial physiology.</title>
        <authorList>
            <consortium name="Agbiome Team Llc"/>
            <person name="Bleich R.M."/>
            <person name="Grubbs K.J."/>
            <person name="Santa Maria K.C."/>
            <person name="Allen S.E."/>
            <person name="Farag S."/>
            <person name="Shank E.A."/>
            <person name="Bowers A."/>
        </authorList>
    </citation>
    <scope>NUCLEOTIDE SEQUENCE [LARGE SCALE GENOMIC DNA]</scope>
    <source>
        <strain evidence="2 3">AFS092789</strain>
    </source>
</reference>
<evidence type="ECO:0000313" key="2">
    <source>
        <dbReference type="EMBL" id="PDZ93952.1"/>
    </source>
</evidence>
<evidence type="ECO:0000259" key="1">
    <source>
        <dbReference type="Pfam" id="PF18299"/>
    </source>
</evidence>
<dbReference type="AlphaFoldDB" id="A0A9X6SRZ6"/>
<proteinExistence type="predicted"/>
<accession>A0A9X6SRZ6</accession>
<dbReference type="Pfam" id="PF18299">
    <property type="entry name" value="R2K_2"/>
    <property type="match status" value="1"/>
</dbReference>
<protein>
    <recommendedName>
        <fullName evidence="1">ATP-grasp domain-containing protein</fullName>
    </recommendedName>
</protein>
<dbReference type="Proteomes" id="UP000219922">
    <property type="component" value="Unassembled WGS sequence"/>
</dbReference>
<dbReference type="InterPro" id="IPR041261">
    <property type="entry name" value="R2K_2"/>
</dbReference>
<sequence>MKKFLIQTIDNRVEHDFSFHLIKAIEYNSWFYNEKVYEYVLSEQVGVYKDFIPVGSLEFVFQYIEQHHHRDKKSIRPINIPHELCIDEFLNRNVYVANKNNISLSGEKFIKSNSEYKSFTDVVTDVNVIPDGEYLVSDVIDIESEWRAFICQKELVGLKHYAGDFKLFPNTSLIEKMIHSYTKSPNSYTLDVGINKDGCFVIEVHPFVSCGLYGFADYKRLPLMFTQGYNYMLRN</sequence>
<feature type="domain" description="ATP-grasp" evidence="1">
    <location>
        <begin position="89"/>
        <end position="215"/>
    </location>
</feature>